<feature type="chain" id="PRO_5037158923" evidence="7">
    <location>
        <begin position="22"/>
        <end position="225"/>
    </location>
</feature>
<dbReference type="SUPFAM" id="SSF47473">
    <property type="entry name" value="EF-hand"/>
    <property type="match status" value="1"/>
</dbReference>
<dbReference type="InterPro" id="IPR011992">
    <property type="entry name" value="EF-hand-dom_pair"/>
</dbReference>
<dbReference type="PROSITE" id="PS50222">
    <property type="entry name" value="EF_HAND_2"/>
    <property type="match status" value="1"/>
</dbReference>
<dbReference type="PROSITE" id="PS51465">
    <property type="entry name" value="KAZAL_2"/>
    <property type="match status" value="1"/>
</dbReference>
<sequence length="225" mass="25822">MKTFLAGILVMASVVVRCTIADDTANQNSSADPCLQVMCDRGRMCVSTNGISTTCVCPESCNKEYDPVCSAYNRQFNNTCEMHRFACRFGFFTSVKNKGECSRKEQGDKEHCPIDQLLEFHERYLLWLLISYNEEHNIKNSADMTPDDMDSDERKRLIEFEFVSRDKNSDGVLDFNEVKEMVDEREPCMVAFLHSCDFDGVDGISHNEWNTCFPSKLEEFDNEES</sequence>
<dbReference type="Gene3D" id="3.30.60.30">
    <property type="match status" value="1"/>
</dbReference>
<evidence type="ECO:0000256" key="4">
    <source>
        <dbReference type="ARBA" id="ARBA00022837"/>
    </source>
</evidence>
<dbReference type="GO" id="GO:0005518">
    <property type="term" value="F:collagen binding"/>
    <property type="evidence" value="ECO:0007669"/>
    <property type="project" value="TreeGrafter"/>
</dbReference>
<feature type="signal peptide" evidence="7">
    <location>
        <begin position="1"/>
        <end position="21"/>
    </location>
</feature>
<keyword evidence="3 7" id="KW-0732">Signal</keyword>
<comment type="subcellular location">
    <subcellularLocation>
        <location evidence="1">Secreted</location>
    </subcellularLocation>
</comment>
<dbReference type="SUPFAM" id="SSF100895">
    <property type="entry name" value="Kazal-type serine protease inhibitors"/>
    <property type="match status" value="1"/>
</dbReference>
<evidence type="ECO:0000256" key="7">
    <source>
        <dbReference type="SAM" id="SignalP"/>
    </source>
</evidence>
<name>A0A913XEW1_EXADI</name>
<evidence type="ECO:0000313" key="10">
    <source>
        <dbReference type="EnsemblMetazoa" id="XP_020903385.1"/>
    </source>
</evidence>
<accession>A0A913XEW1</accession>
<dbReference type="GeneID" id="110241819"/>
<evidence type="ECO:0000259" key="9">
    <source>
        <dbReference type="PROSITE" id="PS51465"/>
    </source>
</evidence>
<dbReference type="GO" id="GO:0050840">
    <property type="term" value="F:extracellular matrix binding"/>
    <property type="evidence" value="ECO:0007669"/>
    <property type="project" value="TreeGrafter"/>
</dbReference>
<keyword evidence="5" id="KW-1015">Disulfide bond</keyword>
<dbReference type="PANTHER" id="PTHR13866">
    <property type="entry name" value="SPARC OSTEONECTIN"/>
    <property type="match status" value="1"/>
</dbReference>
<feature type="domain" description="EF-hand" evidence="8">
    <location>
        <begin position="153"/>
        <end position="188"/>
    </location>
</feature>
<dbReference type="GO" id="GO:0005615">
    <property type="term" value="C:extracellular space"/>
    <property type="evidence" value="ECO:0007669"/>
    <property type="project" value="TreeGrafter"/>
</dbReference>
<dbReference type="EnsemblMetazoa" id="XM_021047726.2">
    <property type="protein sequence ID" value="XP_020903385.1"/>
    <property type="gene ID" value="LOC110241819"/>
</dbReference>
<dbReference type="RefSeq" id="XP_020903385.1">
    <property type="nucleotide sequence ID" value="XM_021047726.2"/>
</dbReference>
<dbReference type="PANTHER" id="PTHR13866:SF14">
    <property type="entry name" value="BM-40"/>
    <property type="match status" value="1"/>
</dbReference>
<keyword evidence="6" id="KW-0325">Glycoprotein</keyword>
<evidence type="ECO:0000256" key="1">
    <source>
        <dbReference type="ARBA" id="ARBA00004613"/>
    </source>
</evidence>
<dbReference type="AlphaFoldDB" id="A0A913XEW1"/>
<evidence type="ECO:0000313" key="11">
    <source>
        <dbReference type="Proteomes" id="UP000887567"/>
    </source>
</evidence>
<keyword evidence="11" id="KW-1185">Reference proteome</keyword>
<dbReference type="SMART" id="SM00280">
    <property type="entry name" value="KAZAL"/>
    <property type="match status" value="1"/>
</dbReference>
<dbReference type="InterPro" id="IPR019577">
    <property type="entry name" value="SPARC/Testican_Ca-bd-dom"/>
</dbReference>
<keyword evidence="2" id="KW-0964">Secreted</keyword>
<evidence type="ECO:0000259" key="8">
    <source>
        <dbReference type="PROSITE" id="PS50222"/>
    </source>
</evidence>
<evidence type="ECO:0000256" key="2">
    <source>
        <dbReference type="ARBA" id="ARBA00022525"/>
    </source>
</evidence>
<evidence type="ECO:0000256" key="6">
    <source>
        <dbReference type="ARBA" id="ARBA00023180"/>
    </source>
</evidence>
<protein>
    <submittedName>
        <fullName evidence="10">Uncharacterized protein</fullName>
    </submittedName>
</protein>
<dbReference type="Proteomes" id="UP000887567">
    <property type="component" value="Unplaced"/>
</dbReference>
<dbReference type="OMA" id="PKAKCTE"/>
<dbReference type="InterPro" id="IPR036058">
    <property type="entry name" value="Kazal_dom_sf"/>
</dbReference>
<proteinExistence type="predicted"/>
<dbReference type="InterPro" id="IPR002048">
    <property type="entry name" value="EF_hand_dom"/>
</dbReference>
<keyword evidence="4" id="KW-0106">Calcium</keyword>
<dbReference type="InterPro" id="IPR002350">
    <property type="entry name" value="Kazal_dom"/>
</dbReference>
<dbReference type="KEGG" id="epa:110241819"/>
<feature type="domain" description="Kazal-like" evidence="9">
    <location>
        <begin position="56"/>
        <end position="103"/>
    </location>
</feature>
<dbReference type="InterPro" id="IPR018247">
    <property type="entry name" value="EF_Hand_1_Ca_BS"/>
</dbReference>
<dbReference type="Gene3D" id="1.10.238.10">
    <property type="entry name" value="EF-hand"/>
    <property type="match status" value="1"/>
</dbReference>
<dbReference type="GO" id="GO:0005509">
    <property type="term" value="F:calcium ion binding"/>
    <property type="evidence" value="ECO:0007669"/>
    <property type="project" value="InterPro"/>
</dbReference>
<evidence type="ECO:0000256" key="5">
    <source>
        <dbReference type="ARBA" id="ARBA00023157"/>
    </source>
</evidence>
<organism evidence="10 11">
    <name type="scientific">Exaiptasia diaphana</name>
    <name type="common">Tropical sea anemone</name>
    <name type="synonym">Aiptasia pulchella</name>
    <dbReference type="NCBI Taxonomy" id="2652724"/>
    <lineage>
        <taxon>Eukaryota</taxon>
        <taxon>Metazoa</taxon>
        <taxon>Cnidaria</taxon>
        <taxon>Anthozoa</taxon>
        <taxon>Hexacorallia</taxon>
        <taxon>Actiniaria</taxon>
        <taxon>Aiptasiidae</taxon>
        <taxon>Exaiptasia</taxon>
    </lineage>
</organism>
<dbReference type="OrthoDB" id="88467at2759"/>
<reference evidence="10" key="1">
    <citation type="submission" date="2022-11" db="UniProtKB">
        <authorList>
            <consortium name="EnsemblMetazoa"/>
        </authorList>
    </citation>
    <scope>IDENTIFICATION</scope>
</reference>
<dbReference type="Pfam" id="PF07648">
    <property type="entry name" value="Kazal_2"/>
    <property type="match status" value="1"/>
</dbReference>
<evidence type="ECO:0000256" key="3">
    <source>
        <dbReference type="ARBA" id="ARBA00022729"/>
    </source>
</evidence>
<dbReference type="PROSITE" id="PS00018">
    <property type="entry name" value="EF_HAND_1"/>
    <property type="match status" value="1"/>
</dbReference>
<dbReference type="Pfam" id="PF10591">
    <property type="entry name" value="SPARC_Ca_bdg"/>
    <property type="match status" value="1"/>
</dbReference>